<keyword evidence="5 7" id="KW-0067">ATP-binding</keyword>
<feature type="binding site" evidence="7">
    <location>
        <begin position="23"/>
        <end position="28"/>
    </location>
    <ligand>
        <name>ATP</name>
        <dbReference type="ChEBI" id="CHEBI:30616"/>
    </ligand>
</feature>
<evidence type="ECO:0000259" key="10">
    <source>
        <dbReference type="Pfam" id="PF09179"/>
    </source>
</evidence>
<feature type="region of interest" description="Disordered" evidence="8">
    <location>
        <begin position="302"/>
        <end position="324"/>
    </location>
</feature>
<evidence type="ECO:0000259" key="9">
    <source>
        <dbReference type="Pfam" id="PF01171"/>
    </source>
</evidence>
<name>A0ABT9IN17_9MICC</name>
<dbReference type="InterPro" id="IPR014729">
    <property type="entry name" value="Rossmann-like_a/b/a_fold"/>
</dbReference>
<evidence type="ECO:0000256" key="2">
    <source>
        <dbReference type="ARBA" id="ARBA00022598"/>
    </source>
</evidence>
<evidence type="ECO:0000256" key="1">
    <source>
        <dbReference type="ARBA" id="ARBA00022490"/>
    </source>
</evidence>
<dbReference type="Gene3D" id="1.20.59.20">
    <property type="match status" value="1"/>
</dbReference>
<organism evidence="11 12">
    <name type="scientific">Arthrobacter horti</name>
    <dbReference type="NCBI Taxonomy" id="3068273"/>
    <lineage>
        <taxon>Bacteria</taxon>
        <taxon>Bacillati</taxon>
        <taxon>Actinomycetota</taxon>
        <taxon>Actinomycetes</taxon>
        <taxon>Micrococcales</taxon>
        <taxon>Micrococcaceae</taxon>
        <taxon>Arthrobacter</taxon>
    </lineage>
</organism>
<keyword evidence="3 7" id="KW-0819">tRNA processing</keyword>
<dbReference type="Pfam" id="PF09179">
    <property type="entry name" value="TilS"/>
    <property type="match status" value="1"/>
</dbReference>
<dbReference type="Pfam" id="PF01171">
    <property type="entry name" value="ATP_bind_3"/>
    <property type="match status" value="1"/>
</dbReference>
<evidence type="ECO:0000256" key="7">
    <source>
        <dbReference type="HAMAP-Rule" id="MF_01161"/>
    </source>
</evidence>
<dbReference type="EMBL" id="JAVALS010000003">
    <property type="protein sequence ID" value="MDP5226988.1"/>
    <property type="molecule type" value="Genomic_DNA"/>
</dbReference>
<protein>
    <recommendedName>
        <fullName evidence="7">tRNA(Ile)-lysidine synthase</fullName>
        <ecNumber evidence="7">6.3.4.19</ecNumber>
    </recommendedName>
    <alternativeName>
        <fullName evidence="7">tRNA(Ile)-2-lysyl-cytidine synthase</fullName>
    </alternativeName>
    <alternativeName>
        <fullName evidence="7">tRNA(Ile)-lysidine synthetase</fullName>
    </alternativeName>
</protein>
<reference evidence="11 12" key="1">
    <citation type="submission" date="2023-08" db="EMBL/GenBank/DDBJ databases">
        <title>Arthrobacter horti sp. nov., isolated from forest soil.</title>
        <authorList>
            <person name="Park M."/>
        </authorList>
    </citation>
    <scope>NUCLEOTIDE SEQUENCE [LARGE SCALE GENOMIC DNA]</scope>
    <source>
        <strain evidence="11 12">YJM1</strain>
    </source>
</reference>
<keyword evidence="2 7" id="KW-0436">Ligase</keyword>
<dbReference type="EC" id="6.3.4.19" evidence="7"/>
<comment type="caution">
    <text evidence="11">The sequence shown here is derived from an EMBL/GenBank/DDBJ whole genome shotgun (WGS) entry which is preliminary data.</text>
</comment>
<comment type="similarity">
    <text evidence="7">Belongs to the tRNA(Ile)-lysidine synthase family.</text>
</comment>
<feature type="domain" description="tRNA(Ile)-lysidine/2-thiocytidine synthase N-terminal" evidence="9">
    <location>
        <begin position="19"/>
        <end position="197"/>
    </location>
</feature>
<feature type="domain" description="tRNA(Ile)-lysidine synthase substrate-binding" evidence="10">
    <location>
        <begin position="254"/>
        <end position="306"/>
    </location>
</feature>
<comment type="catalytic activity">
    <reaction evidence="6 7">
        <text>cytidine(34) in tRNA(Ile2) + L-lysine + ATP = lysidine(34) in tRNA(Ile2) + AMP + diphosphate + H(+)</text>
        <dbReference type="Rhea" id="RHEA:43744"/>
        <dbReference type="Rhea" id="RHEA-COMP:10625"/>
        <dbReference type="Rhea" id="RHEA-COMP:10670"/>
        <dbReference type="ChEBI" id="CHEBI:15378"/>
        <dbReference type="ChEBI" id="CHEBI:30616"/>
        <dbReference type="ChEBI" id="CHEBI:32551"/>
        <dbReference type="ChEBI" id="CHEBI:33019"/>
        <dbReference type="ChEBI" id="CHEBI:82748"/>
        <dbReference type="ChEBI" id="CHEBI:83665"/>
        <dbReference type="ChEBI" id="CHEBI:456215"/>
        <dbReference type="EC" id="6.3.4.19"/>
    </reaction>
</comment>
<dbReference type="PANTHER" id="PTHR43033">
    <property type="entry name" value="TRNA(ILE)-LYSIDINE SYNTHASE-RELATED"/>
    <property type="match status" value="1"/>
</dbReference>
<dbReference type="HAMAP" id="MF_01161">
    <property type="entry name" value="tRNA_Ile_lys_synt"/>
    <property type="match status" value="1"/>
</dbReference>
<dbReference type="InterPro" id="IPR012094">
    <property type="entry name" value="tRNA_Ile_lys_synt"/>
</dbReference>
<gene>
    <name evidence="7 11" type="primary">tilS</name>
    <name evidence="11" type="ORF">Q9R02_07485</name>
</gene>
<evidence type="ECO:0000256" key="5">
    <source>
        <dbReference type="ARBA" id="ARBA00022840"/>
    </source>
</evidence>
<dbReference type="Gene3D" id="3.40.50.620">
    <property type="entry name" value="HUPs"/>
    <property type="match status" value="1"/>
</dbReference>
<dbReference type="InterPro" id="IPR012795">
    <property type="entry name" value="tRNA_Ile_lys_synt_N"/>
</dbReference>
<dbReference type="NCBIfam" id="TIGR02432">
    <property type="entry name" value="lysidine_TilS_N"/>
    <property type="match status" value="1"/>
</dbReference>
<comment type="subcellular location">
    <subcellularLocation>
        <location evidence="7">Cytoplasm</location>
    </subcellularLocation>
</comment>
<dbReference type="GO" id="GO:0032267">
    <property type="term" value="F:tRNA(Ile)-lysidine synthase activity"/>
    <property type="evidence" value="ECO:0007669"/>
    <property type="project" value="UniProtKB-EC"/>
</dbReference>
<evidence type="ECO:0000313" key="11">
    <source>
        <dbReference type="EMBL" id="MDP5226988.1"/>
    </source>
</evidence>
<sequence length="336" mass="35246">MPRGAQAVNAAGDAPLLALVGLSGGPDSLALAAVAAFYARGGMFRVGAVVVDHQLQEGSAEVARTAAQQARELGLDPVRIATVQVPVTGDGPEAAARTARHAALEAAAREEGADVVLLGHTLDDQAEQVLLALARGSGTRSLAGIPRRRDFDGGAYLRPFLDLKRADTEEICRVEGLTPWHDPSNADPAYARSRVRTQVLPFLEERLGPGVAEALHRSAYILAADAAALDAEAQRHYARLREEDDDGALLLSEDGLRELPEALRVRVVALAVTELGGAPSFERMQAAVGLLKRQGSAGPVQLPGKVSVSRIPRPKGARRGGNEYGKLVLKGGGARA</sequence>
<accession>A0ABT9IN17</accession>
<keyword evidence="12" id="KW-1185">Reference proteome</keyword>
<dbReference type="SUPFAM" id="SSF82829">
    <property type="entry name" value="MesJ substrate recognition domain-like"/>
    <property type="match status" value="1"/>
</dbReference>
<evidence type="ECO:0000313" key="12">
    <source>
        <dbReference type="Proteomes" id="UP001232725"/>
    </source>
</evidence>
<dbReference type="InterPro" id="IPR011063">
    <property type="entry name" value="TilS/TtcA_N"/>
</dbReference>
<evidence type="ECO:0000256" key="6">
    <source>
        <dbReference type="ARBA" id="ARBA00048539"/>
    </source>
</evidence>
<evidence type="ECO:0000256" key="8">
    <source>
        <dbReference type="SAM" id="MobiDB-lite"/>
    </source>
</evidence>
<evidence type="ECO:0000256" key="4">
    <source>
        <dbReference type="ARBA" id="ARBA00022741"/>
    </source>
</evidence>
<keyword evidence="4 7" id="KW-0547">Nucleotide-binding</keyword>
<proteinExistence type="inferred from homology"/>
<comment type="function">
    <text evidence="7">Ligates lysine onto the cytidine present at position 34 of the AUA codon-specific tRNA(Ile) that contains the anticodon CAU, in an ATP-dependent manner. Cytidine is converted to lysidine, thus changing the amino acid specificity of the tRNA from methionine to isoleucine.</text>
</comment>
<evidence type="ECO:0000256" key="3">
    <source>
        <dbReference type="ARBA" id="ARBA00022694"/>
    </source>
</evidence>
<dbReference type="InterPro" id="IPR015262">
    <property type="entry name" value="tRNA_Ile_lys_synt_subst-bd"/>
</dbReference>
<dbReference type="Proteomes" id="UP001232725">
    <property type="component" value="Unassembled WGS sequence"/>
</dbReference>
<dbReference type="CDD" id="cd01992">
    <property type="entry name" value="TilS_N"/>
    <property type="match status" value="1"/>
</dbReference>
<dbReference type="SUPFAM" id="SSF52402">
    <property type="entry name" value="Adenine nucleotide alpha hydrolases-like"/>
    <property type="match status" value="1"/>
</dbReference>
<comment type="domain">
    <text evidence="7">The N-terminal region contains the highly conserved SGGXDS motif, predicted to be a P-loop motif involved in ATP binding.</text>
</comment>
<keyword evidence="1 7" id="KW-0963">Cytoplasm</keyword>
<dbReference type="PANTHER" id="PTHR43033:SF1">
    <property type="entry name" value="TRNA(ILE)-LYSIDINE SYNTHASE-RELATED"/>
    <property type="match status" value="1"/>
</dbReference>